<reference evidence="5" key="2">
    <citation type="submission" date="2025-08" db="UniProtKB">
        <authorList>
            <consortium name="Ensembl"/>
        </authorList>
    </citation>
    <scope>IDENTIFICATION</scope>
</reference>
<evidence type="ECO:0000256" key="4">
    <source>
        <dbReference type="ARBA" id="ARBA00023187"/>
    </source>
</evidence>
<dbReference type="InterPro" id="IPR036397">
    <property type="entry name" value="RNaseH_sf"/>
</dbReference>
<keyword evidence="2" id="KW-0677">Repeat</keyword>
<evidence type="ECO:0000256" key="3">
    <source>
        <dbReference type="ARBA" id="ARBA00022884"/>
    </source>
</evidence>
<gene>
    <name evidence="5" type="primary">ESRP2</name>
    <name evidence="5" type="synonym">esrp2</name>
</gene>
<evidence type="ECO:0000256" key="1">
    <source>
        <dbReference type="ARBA" id="ARBA00022664"/>
    </source>
</evidence>
<dbReference type="GO" id="GO:0003723">
    <property type="term" value="F:RNA binding"/>
    <property type="evidence" value="ECO:0007669"/>
    <property type="project" value="UniProtKB-KW"/>
</dbReference>
<dbReference type="Gene3D" id="3.30.420.10">
    <property type="entry name" value="Ribonuclease H-like superfamily/Ribonuclease H"/>
    <property type="match status" value="1"/>
</dbReference>
<keyword evidence="3" id="KW-0694">RNA-binding</keyword>
<accession>A0A669CVL7</accession>
<evidence type="ECO:0000313" key="6">
    <source>
        <dbReference type="Proteomes" id="UP000005207"/>
    </source>
</evidence>
<dbReference type="FunFam" id="3.30.70.330:FF:000041">
    <property type="entry name" value="Epithelial splicing regulatory protein 1"/>
    <property type="match status" value="1"/>
</dbReference>
<dbReference type="GeneTree" id="ENSGT00940000157187"/>
<organism evidence="5 6">
    <name type="scientific">Oreochromis niloticus</name>
    <name type="common">Nile tilapia</name>
    <name type="synonym">Tilapia nilotica</name>
    <dbReference type="NCBI Taxonomy" id="8128"/>
    <lineage>
        <taxon>Eukaryota</taxon>
        <taxon>Metazoa</taxon>
        <taxon>Chordata</taxon>
        <taxon>Craniata</taxon>
        <taxon>Vertebrata</taxon>
        <taxon>Euteleostomi</taxon>
        <taxon>Actinopterygii</taxon>
        <taxon>Neopterygii</taxon>
        <taxon>Teleostei</taxon>
        <taxon>Neoteleostei</taxon>
        <taxon>Acanthomorphata</taxon>
        <taxon>Ovalentaria</taxon>
        <taxon>Cichlomorphae</taxon>
        <taxon>Cichliformes</taxon>
        <taxon>Cichlidae</taxon>
        <taxon>African cichlids</taxon>
        <taxon>Pseudocrenilabrinae</taxon>
        <taxon>Oreochromini</taxon>
        <taxon>Oreochromis</taxon>
    </lineage>
</organism>
<dbReference type="PANTHER" id="PTHR13976">
    <property type="entry name" value="HETEROGENEOUS NUCLEAR RIBONUCLEOPROTEIN-RELATED"/>
    <property type="match status" value="1"/>
</dbReference>
<reference evidence="5" key="3">
    <citation type="submission" date="2025-09" db="UniProtKB">
        <authorList>
            <consortium name="Ensembl"/>
        </authorList>
    </citation>
    <scope>IDENTIFICATION</scope>
</reference>
<proteinExistence type="predicted"/>
<evidence type="ECO:0000313" key="5">
    <source>
        <dbReference type="Ensembl" id="ENSONIP00000051447.1"/>
    </source>
</evidence>
<sequence>MASHSDTLVVFFGATAGENGGKLGSDEREIILLVWQIVDLHEKKVGKLHKCFVKPDTLELTDQCKEETGLTVDDIVKAEPLDKVLQQFQQSVSSEVKCLGRTTYTLCVDSPLVIRQALHPEASKKNLVLPECFFSFVDVRKEFHKCCPNAGPAQKLTLTSMLEYVGLPAVSEESIGVREVRNMVQLTLCILAEPHSNSKTEPVDSETVIRARGLPWQSSDQDIARFFKGLNIAKGGVALCLNAQGRRNGEALVRFINSEHRDLALERHKHHMGSRYIEVFQCSTEEMSIVLMGGTLNRSGLSPPPCKLPCLSPPTAYAAFPTPPAILSEAALYQPPLLAAPRPPQTTTHSPAHTLAYYPPQPHLYMNMNMNYTAYYPSPPVSPSTVGYFAAPPAVAAAVAAQPHHAAAAASPVLPQPGALVRMQGLPYNTGVKDILSFFQGYQYAPDEYSVVQMSEQARSLIQPKEWLCL</sequence>
<dbReference type="InterPro" id="IPR012677">
    <property type="entry name" value="Nucleotide-bd_a/b_plait_sf"/>
</dbReference>
<dbReference type="SUPFAM" id="SSF53098">
    <property type="entry name" value="Ribonuclease H-like"/>
    <property type="match status" value="1"/>
</dbReference>
<dbReference type="GO" id="GO:0006397">
    <property type="term" value="P:mRNA processing"/>
    <property type="evidence" value="ECO:0007669"/>
    <property type="project" value="UniProtKB-KW"/>
</dbReference>
<dbReference type="GO" id="GO:0008380">
    <property type="term" value="P:RNA splicing"/>
    <property type="evidence" value="ECO:0007669"/>
    <property type="project" value="UniProtKB-KW"/>
</dbReference>
<dbReference type="AlphaFoldDB" id="A0A669CVL7"/>
<protein>
    <submittedName>
        <fullName evidence="5">Epithelial splicing regulatory protein 2</fullName>
    </submittedName>
</protein>
<dbReference type="Ensembl" id="ENSONIT00000073033.1">
    <property type="protein sequence ID" value="ENSONIP00000051447.1"/>
    <property type="gene ID" value="ENSONIG00000002475.2"/>
</dbReference>
<name>A0A669CVL7_ORENI</name>
<dbReference type="InterPro" id="IPR050666">
    <property type="entry name" value="ESRP"/>
</dbReference>
<dbReference type="Gene3D" id="3.30.70.330">
    <property type="match status" value="1"/>
</dbReference>
<dbReference type="Proteomes" id="UP000005207">
    <property type="component" value="Linkage group LG1"/>
</dbReference>
<dbReference type="InterPro" id="IPR012337">
    <property type="entry name" value="RNaseH-like_sf"/>
</dbReference>
<keyword evidence="6" id="KW-1185">Reference proteome</keyword>
<dbReference type="SUPFAM" id="SSF54928">
    <property type="entry name" value="RNA-binding domain, RBD"/>
    <property type="match status" value="1"/>
</dbReference>
<reference evidence="6" key="1">
    <citation type="submission" date="2012-01" db="EMBL/GenBank/DDBJ databases">
        <title>The Genome Sequence of Oreochromis niloticus (Nile Tilapia).</title>
        <authorList>
            <consortium name="Broad Institute Genome Assembly Team"/>
            <consortium name="Broad Institute Sequencing Platform"/>
            <person name="Di Palma F."/>
            <person name="Johnson J."/>
            <person name="Lander E.S."/>
            <person name="Lindblad-Toh K."/>
        </authorList>
    </citation>
    <scope>NUCLEOTIDE SEQUENCE [LARGE SCALE GENOMIC DNA]</scope>
</reference>
<dbReference type="InterPro" id="IPR035979">
    <property type="entry name" value="RBD_domain_sf"/>
</dbReference>
<keyword evidence="4" id="KW-0508">mRNA splicing</keyword>
<keyword evidence="1" id="KW-0507">mRNA processing</keyword>
<evidence type="ECO:0000256" key="2">
    <source>
        <dbReference type="ARBA" id="ARBA00022737"/>
    </source>
</evidence>